<evidence type="ECO:0000256" key="1">
    <source>
        <dbReference type="SAM" id="MobiDB-lite"/>
    </source>
</evidence>
<evidence type="ECO:0000313" key="3">
    <source>
        <dbReference type="EMBL" id="EDV24335.1"/>
    </source>
</evidence>
<reference evidence="3 4" key="1">
    <citation type="journal article" date="2008" name="Nature">
        <title>The Trichoplax genome and the nature of placozoans.</title>
        <authorList>
            <person name="Srivastava M."/>
            <person name="Begovic E."/>
            <person name="Chapman J."/>
            <person name="Putnam N.H."/>
            <person name="Hellsten U."/>
            <person name="Kawashima T."/>
            <person name="Kuo A."/>
            <person name="Mitros T."/>
            <person name="Salamov A."/>
            <person name="Carpenter M.L."/>
            <person name="Signorovitch A.Y."/>
            <person name="Moreno M.A."/>
            <person name="Kamm K."/>
            <person name="Grimwood J."/>
            <person name="Schmutz J."/>
            <person name="Shapiro H."/>
            <person name="Grigoriev I.V."/>
            <person name="Buss L.W."/>
            <person name="Schierwater B."/>
            <person name="Dellaporta S.L."/>
            <person name="Rokhsar D.S."/>
        </authorList>
    </citation>
    <scope>NUCLEOTIDE SEQUENCE [LARGE SCALE GENOMIC DNA]</scope>
    <source>
        <strain evidence="3 4">Grell-BS-1999</strain>
    </source>
</reference>
<keyword evidence="4" id="KW-1185">Reference proteome</keyword>
<name>B3S064_TRIAD</name>
<dbReference type="HOGENOM" id="CLU_1629207_0_0_1"/>
<dbReference type="RefSeq" id="XP_002113861.1">
    <property type="nucleotide sequence ID" value="XM_002113825.1"/>
</dbReference>
<proteinExistence type="predicted"/>
<dbReference type="Pfam" id="PF08213">
    <property type="entry name" value="COX24_C"/>
    <property type="match status" value="1"/>
</dbReference>
<dbReference type="InParanoid" id="B3S064"/>
<dbReference type="InterPro" id="IPR013177">
    <property type="entry name" value="Ribosomal_mS38_C"/>
</dbReference>
<dbReference type="KEGG" id="tad:TRIADDRAFT_57699"/>
<dbReference type="GeneID" id="6754690"/>
<dbReference type="AlphaFoldDB" id="B3S064"/>
<accession>B3S064</accession>
<evidence type="ECO:0000313" key="4">
    <source>
        <dbReference type="Proteomes" id="UP000009022"/>
    </source>
</evidence>
<dbReference type="GO" id="GO:0005739">
    <property type="term" value="C:mitochondrion"/>
    <property type="evidence" value="ECO:0000318"/>
    <property type="project" value="GO_Central"/>
</dbReference>
<organism evidence="3 4">
    <name type="scientific">Trichoplax adhaerens</name>
    <name type="common">Trichoplax reptans</name>
    <dbReference type="NCBI Taxonomy" id="10228"/>
    <lineage>
        <taxon>Eukaryota</taxon>
        <taxon>Metazoa</taxon>
        <taxon>Placozoa</taxon>
        <taxon>Uniplacotomia</taxon>
        <taxon>Trichoplacea</taxon>
        <taxon>Trichoplacidae</taxon>
        <taxon>Trichoplax</taxon>
    </lineage>
</organism>
<dbReference type="SMART" id="SM01155">
    <property type="entry name" value="DUF1713"/>
    <property type="match status" value="1"/>
</dbReference>
<protein>
    <recommendedName>
        <fullName evidence="2">Ribosomal protein mS38 C-terminal domain-containing protein</fullName>
    </recommendedName>
</protein>
<dbReference type="Proteomes" id="UP000009022">
    <property type="component" value="Unassembled WGS sequence"/>
</dbReference>
<gene>
    <name evidence="3" type="ORF">TRIADDRAFT_57699</name>
</gene>
<evidence type="ECO:0000259" key="2">
    <source>
        <dbReference type="SMART" id="SM01155"/>
    </source>
</evidence>
<dbReference type="CTD" id="6754690"/>
<feature type="domain" description="Ribosomal protein mS38 C-terminal" evidence="2">
    <location>
        <begin position="132"/>
        <end position="163"/>
    </location>
</feature>
<sequence length="163" mass="19010">MALKQTVTLFRSAWKMTWPFAAAKSNNLSCGQYTRIKKASDNLALLNLQQKSLAVTDPQLRDIKLPTAFLTSYKNVKSQSGKQERKESITSHTMLSQVFTRYTNSLSWLYFNQENIISCDQATTEESNEQLECGSVMKKRRKKIKLHKLKKKRRRDRFKVKRT</sequence>
<feature type="region of interest" description="Disordered" evidence="1">
    <location>
        <begin position="142"/>
        <end position="163"/>
    </location>
</feature>
<dbReference type="EMBL" id="DS985246">
    <property type="protein sequence ID" value="EDV24335.1"/>
    <property type="molecule type" value="Genomic_DNA"/>
</dbReference>